<dbReference type="PANTHER" id="PTHR23014:SF1">
    <property type="entry name" value="DUF38 DOMAIN-CONTAINING PROTEIN-RELATED"/>
    <property type="match status" value="1"/>
</dbReference>
<dbReference type="InterPro" id="IPR001810">
    <property type="entry name" value="F-box_dom"/>
</dbReference>
<name>A0A6A5H7C4_CAERE</name>
<reference evidence="2 3" key="1">
    <citation type="submission" date="2019-12" db="EMBL/GenBank/DDBJ databases">
        <title>Chromosome-level assembly of the Caenorhabditis remanei genome.</title>
        <authorList>
            <person name="Teterina A.A."/>
            <person name="Willis J.H."/>
            <person name="Phillips P.C."/>
        </authorList>
    </citation>
    <scope>NUCLEOTIDE SEQUENCE [LARGE SCALE GENOMIC DNA]</scope>
    <source>
        <strain evidence="2 3">PX506</strain>
        <tissue evidence="2">Whole organism</tissue>
    </source>
</reference>
<accession>A0A6A5H7C4</accession>
<dbReference type="AlphaFoldDB" id="A0A6A5H7C4"/>
<dbReference type="PROSITE" id="PS50181">
    <property type="entry name" value="FBOX"/>
    <property type="match status" value="1"/>
</dbReference>
<dbReference type="PANTHER" id="PTHR23014">
    <property type="entry name" value="F-BOX A PROTEIN"/>
    <property type="match status" value="1"/>
</dbReference>
<evidence type="ECO:0000259" key="1">
    <source>
        <dbReference type="PROSITE" id="PS50181"/>
    </source>
</evidence>
<dbReference type="Pfam" id="PF01827">
    <property type="entry name" value="FTH"/>
    <property type="match status" value="1"/>
</dbReference>
<evidence type="ECO:0000313" key="3">
    <source>
        <dbReference type="Proteomes" id="UP000483820"/>
    </source>
</evidence>
<gene>
    <name evidence="2" type="ORF">GCK72_011224</name>
</gene>
<protein>
    <recommendedName>
        <fullName evidence="1">F-box domain-containing protein</fullName>
    </recommendedName>
</protein>
<dbReference type="SMART" id="SM00256">
    <property type="entry name" value="FBOX"/>
    <property type="match status" value="1"/>
</dbReference>
<dbReference type="CTD" id="9812235"/>
<proteinExistence type="predicted"/>
<dbReference type="CDD" id="cd22150">
    <property type="entry name" value="F-box_CeFBXA-like"/>
    <property type="match status" value="1"/>
</dbReference>
<feature type="domain" description="F-box" evidence="1">
    <location>
        <begin position="20"/>
        <end position="69"/>
    </location>
</feature>
<evidence type="ECO:0000313" key="2">
    <source>
        <dbReference type="EMBL" id="KAF1762959.1"/>
    </source>
</evidence>
<dbReference type="Pfam" id="PF00646">
    <property type="entry name" value="F-box"/>
    <property type="match status" value="1"/>
</dbReference>
<dbReference type="Proteomes" id="UP000483820">
    <property type="component" value="Chromosome III"/>
</dbReference>
<dbReference type="RefSeq" id="XP_003094083.2">
    <property type="nucleotide sequence ID" value="XM_003094035.2"/>
</dbReference>
<dbReference type="InterPro" id="IPR002900">
    <property type="entry name" value="DUF38/FTH_CAE_spp"/>
</dbReference>
<comment type="caution">
    <text evidence="2">The sequence shown here is derived from an EMBL/GenBank/DDBJ whole genome shotgun (WGS) entry which is preliminary data.</text>
</comment>
<dbReference type="KEGG" id="crq:GCK72_011224"/>
<dbReference type="GeneID" id="9812235"/>
<organism evidence="2 3">
    <name type="scientific">Caenorhabditis remanei</name>
    <name type="common">Caenorhabditis vulgaris</name>
    <dbReference type="NCBI Taxonomy" id="31234"/>
    <lineage>
        <taxon>Eukaryota</taxon>
        <taxon>Metazoa</taxon>
        <taxon>Ecdysozoa</taxon>
        <taxon>Nematoda</taxon>
        <taxon>Chromadorea</taxon>
        <taxon>Rhabditida</taxon>
        <taxon>Rhabditina</taxon>
        <taxon>Rhabditomorpha</taxon>
        <taxon>Rhabditoidea</taxon>
        <taxon>Rhabditidae</taxon>
        <taxon>Peloderinae</taxon>
        <taxon>Caenorhabditis</taxon>
    </lineage>
</organism>
<dbReference type="EMBL" id="WUAV01000003">
    <property type="protein sequence ID" value="KAF1762959.1"/>
    <property type="molecule type" value="Genomic_DNA"/>
</dbReference>
<sequence>MFCLHWFGFPSNQDSIKSRDVSIMDMPDLVMRKIMENVDFIIILKLRKVCHALRNFIDDTTQDYGLTHIQFSVYPSMISVEMRASWGLIGLHYVRYGGESCLRHVTTDCTNKTNLMKGEDFVEAFFDEIGVILKIHKAPLEDLSIHACNSNDFRKISFDKNLMRKWQNTNWIFGWCSRQHDYNIEKHLSKMNKDFLLKPTADKFYDGLEKILGSRDSQMRVKCMAAQVIIPQYFLKIAPFIDMKQIKYLELMNESDVANKKLKFDGIVELENWECIQDLRIKGFGITVPLEKFLHKSSLKISIPTISMVDVLLIQTNFLNSPSFFEEYTIYYEHLTTDMEEMYSILGYFTDAYDEKCWGYAIPETDKILEIRHSSSHRYFTFTWDEEEPFSRSEDIDF</sequence>